<proteinExistence type="predicted"/>
<feature type="region of interest" description="Disordered" evidence="1">
    <location>
        <begin position="1"/>
        <end position="89"/>
    </location>
</feature>
<gene>
    <name evidence="2" type="ORF">C7T94_09205</name>
</gene>
<sequence>MENSEKSGQPGKQPVGRQADDLRTDDGHIRDGARDENSIRQMQENAKKTRSDEQARQSGSGEEDRSDKSFGLGDSSAIDNGEKNTDQDS</sequence>
<reference evidence="2 3" key="1">
    <citation type="submission" date="2018-03" db="EMBL/GenBank/DDBJ databases">
        <authorList>
            <person name="Keele B.F."/>
        </authorList>
    </citation>
    <scope>NUCLEOTIDE SEQUENCE [LARGE SCALE GENOMIC DNA]</scope>
    <source>
        <strain evidence="2 3">YL28-9</strain>
    </source>
</reference>
<protein>
    <submittedName>
        <fullName evidence="2">Uncharacterized protein</fullName>
    </submittedName>
</protein>
<evidence type="ECO:0000256" key="1">
    <source>
        <dbReference type="SAM" id="MobiDB-lite"/>
    </source>
</evidence>
<evidence type="ECO:0000313" key="3">
    <source>
        <dbReference type="Proteomes" id="UP000240912"/>
    </source>
</evidence>
<dbReference type="Proteomes" id="UP000240912">
    <property type="component" value="Unassembled WGS sequence"/>
</dbReference>
<organism evidence="2 3">
    <name type="scientific">Pedobacter yulinensis</name>
    <dbReference type="NCBI Taxonomy" id="2126353"/>
    <lineage>
        <taxon>Bacteria</taxon>
        <taxon>Pseudomonadati</taxon>
        <taxon>Bacteroidota</taxon>
        <taxon>Sphingobacteriia</taxon>
        <taxon>Sphingobacteriales</taxon>
        <taxon>Sphingobacteriaceae</taxon>
        <taxon>Pedobacter</taxon>
    </lineage>
</organism>
<dbReference type="EMBL" id="PYLS01000005">
    <property type="protein sequence ID" value="PST82810.1"/>
    <property type="molecule type" value="Genomic_DNA"/>
</dbReference>
<dbReference type="RefSeq" id="WP_107215071.1">
    <property type="nucleotide sequence ID" value="NZ_KZ686269.1"/>
</dbReference>
<accession>A0A2T3HK59</accession>
<evidence type="ECO:0000313" key="2">
    <source>
        <dbReference type="EMBL" id="PST82810.1"/>
    </source>
</evidence>
<keyword evidence="3" id="KW-1185">Reference proteome</keyword>
<dbReference type="AlphaFoldDB" id="A0A2T3HK59"/>
<comment type="caution">
    <text evidence="2">The sequence shown here is derived from an EMBL/GenBank/DDBJ whole genome shotgun (WGS) entry which is preliminary data.</text>
</comment>
<feature type="compositionally biased region" description="Basic and acidic residues" evidence="1">
    <location>
        <begin position="45"/>
        <end position="55"/>
    </location>
</feature>
<name>A0A2T3HK59_9SPHI</name>
<feature type="compositionally biased region" description="Basic and acidic residues" evidence="1">
    <location>
        <begin position="18"/>
        <end position="38"/>
    </location>
</feature>
<feature type="compositionally biased region" description="Basic and acidic residues" evidence="1">
    <location>
        <begin position="80"/>
        <end position="89"/>
    </location>
</feature>